<name>A0A6C0IG09_9ZZZZ</name>
<evidence type="ECO:0000313" key="2">
    <source>
        <dbReference type="EMBL" id="QHT91465.1"/>
    </source>
</evidence>
<dbReference type="EMBL" id="MN740165">
    <property type="protein sequence ID" value="QHT91465.1"/>
    <property type="molecule type" value="Genomic_DNA"/>
</dbReference>
<organism evidence="2">
    <name type="scientific">viral metagenome</name>
    <dbReference type="NCBI Taxonomy" id="1070528"/>
    <lineage>
        <taxon>unclassified sequences</taxon>
        <taxon>metagenomes</taxon>
        <taxon>organismal metagenomes</taxon>
    </lineage>
</organism>
<keyword evidence="1" id="KW-0812">Transmembrane</keyword>
<feature type="transmembrane region" description="Helical" evidence="1">
    <location>
        <begin position="94"/>
        <end position="113"/>
    </location>
</feature>
<proteinExistence type="predicted"/>
<dbReference type="AlphaFoldDB" id="A0A6C0IG09"/>
<feature type="transmembrane region" description="Helical" evidence="1">
    <location>
        <begin position="68"/>
        <end position="87"/>
    </location>
</feature>
<reference evidence="2" key="1">
    <citation type="journal article" date="2020" name="Nature">
        <title>Giant virus diversity and host interactions through global metagenomics.</title>
        <authorList>
            <person name="Schulz F."/>
            <person name="Roux S."/>
            <person name="Paez-Espino D."/>
            <person name="Jungbluth S."/>
            <person name="Walsh D.A."/>
            <person name="Denef V.J."/>
            <person name="McMahon K.D."/>
            <person name="Konstantinidis K.T."/>
            <person name="Eloe-Fadrosh E.A."/>
            <person name="Kyrpides N.C."/>
            <person name="Woyke T."/>
        </authorList>
    </citation>
    <scope>NUCLEOTIDE SEQUENCE</scope>
    <source>
        <strain evidence="2">GVMAG-M-3300023184-77</strain>
    </source>
</reference>
<protein>
    <recommendedName>
        <fullName evidence="3">DUF2177 family protein</fullName>
    </recommendedName>
</protein>
<sequence length="120" mass="13625">MPTIVNYIVTILLLVLVDLPWLVLGSKTSKAMILSIQGSELKLRWLPGLIVYIALAYLVHLPKSSLEAFLLGLCTYAVYDFTNYATLTNYSLRFAIMDSLWGGILFLIVYNLLKYFKIDN</sequence>
<keyword evidence="1" id="KW-1133">Transmembrane helix</keyword>
<feature type="transmembrane region" description="Helical" evidence="1">
    <location>
        <begin position="6"/>
        <end position="24"/>
    </location>
</feature>
<dbReference type="InterPro" id="IPR018687">
    <property type="entry name" value="DUF2177_membr"/>
</dbReference>
<evidence type="ECO:0000256" key="1">
    <source>
        <dbReference type="SAM" id="Phobius"/>
    </source>
</evidence>
<evidence type="ECO:0008006" key="3">
    <source>
        <dbReference type="Google" id="ProtNLM"/>
    </source>
</evidence>
<dbReference type="Pfam" id="PF09945">
    <property type="entry name" value="DUF2177"/>
    <property type="match status" value="1"/>
</dbReference>
<accession>A0A6C0IG09</accession>
<feature type="transmembrane region" description="Helical" evidence="1">
    <location>
        <begin position="45"/>
        <end position="62"/>
    </location>
</feature>
<keyword evidence="1" id="KW-0472">Membrane</keyword>